<keyword evidence="2" id="KW-1185">Reference proteome</keyword>
<gene>
    <name evidence="1" type="ORF">JOB18_048946</name>
</gene>
<organism evidence="1 2">
    <name type="scientific">Solea senegalensis</name>
    <name type="common">Senegalese sole</name>
    <dbReference type="NCBI Taxonomy" id="28829"/>
    <lineage>
        <taxon>Eukaryota</taxon>
        <taxon>Metazoa</taxon>
        <taxon>Chordata</taxon>
        <taxon>Craniata</taxon>
        <taxon>Vertebrata</taxon>
        <taxon>Euteleostomi</taxon>
        <taxon>Actinopterygii</taxon>
        <taxon>Neopterygii</taxon>
        <taxon>Teleostei</taxon>
        <taxon>Neoteleostei</taxon>
        <taxon>Acanthomorphata</taxon>
        <taxon>Carangaria</taxon>
        <taxon>Pleuronectiformes</taxon>
        <taxon>Pleuronectoidei</taxon>
        <taxon>Soleidae</taxon>
        <taxon>Solea</taxon>
    </lineage>
</organism>
<name>A0AAV6S5X6_SOLSE</name>
<evidence type="ECO:0000313" key="1">
    <source>
        <dbReference type="EMBL" id="KAG7513131.1"/>
    </source>
</evidence>
<dbReference type="EMBL" id="JAGKHQ010000007">
    <property type="protein sequence ID" value="KAG7513131.1"/>
    <property type="molecule type" value="Genomic_DNA"/>
</dbReference>
<evidence type="ECO:0000313" key="2">
    <source>
        <dbReference type="Proteomes" id="UP000693946"/>
    </source>
</evidence>
<comment type="caution">
    <text evidence="1">The sequence shown here is derived from an EMBL/GenBank/DDBJ whole genome shotgun (WGS) entry which is preliminary data.</text>
</comment>
<dbReference type="Proteomes" id="UP000693946">
    <property type="component" value="Linkage Group LG15"/>
</dbReference>
<dbReference type="AlphaFoldDB" id="A0AAV6S5X6"/>
<reference evidence="1 2" key="1">
    <citation type="journal article" date="2021" name="Sci. Rep.">
        <title>Chromosome anchoring in Senegalese sole (Solea senegalensis) reveals sex-associated markers and genome rearrangements in flatfish.</title>
        <authorList>
            <person name="Guerrero-Cozar I."/>
            <person name="Gomez-Garrido J."/>
            <person name="Berbel C."/>
            <person name="Martinez-Blanch J.F."/>
            <person name="Alioto T."/>
            <person name="Claros M.G."/>
            <person name="Gagnaire P.A."/>
            <person name="Manchado M."/>
        </authorList>
    </citation>
    <scope>NUCLEOTIDE SEQUENCE [LARGE SCALE GENOMIC DNA]</scope>
    <source>
        <strain evidence="1">Sse05_10M</strain>
    </source>
</reference>
<accession>A0AAV6S5X6</accession>
<protein>
    <submittedName>
        <fullName evidence="1">Uncharacterized protein</fullName>
    </submittedName>
</protein>
<proteinExistence type="predicted"/>
<sequence length="43" mass="4484">MFAALTAEVSSRSGGRAVKVTSAANRAATEGIRKCPQVRAVHQ</sequence>